<dbReference type="OrthoDB" id="9961138at2"/>
<evidence type="ECO:0000313" key="2">
    <source>
        <dbReference type="EMBL" id="PSJ60756.1"/>
    </source>
</evidence>
<reference evidence="2 3" key="1">
    <citation type="submission" date="2018-03" db="EMBL/GenBank/DDBJ databases">
        <title>The draft genome of Mesorhizobium soli JCM 19897.</title>
        <authorList>
            <person name="Li L."/>
            <person name="Liu L."/>
            <person name="Liang L."/>
            <person name="Wang T."/>
            <person name="Zhang X."/>
        </authorList>
    </citation>
    <scope>NUCLEOTIDE SEQUENCE [LARGE SCALE GENOMIC DNA]</scope>
    <source>
        <strain evidence="2 3">JCM 19897</strain>
    </source>
</reference>
<dbReference type="RefSeq" id="WP_146148862.1">
    <property type="nucleotide sequence ID" value="NZ_PXYL01000005.1"/>
</dbReference>
<name>A0A2P7SE12_9HYPH</name>
<dbReference type="AlphaFoldDB" id="A0A2P7SE12"/>
<evidence type="ECO:0000256" key="1">
    <source>
        <dbReference type="SAM" id="MobiDB-lite"/>
    </source>
</evidence>
<gene>
    <name evidence="2" type="ORF">C7I85_11990</name>
</gene>
<sequence length="83" mass="9158">MATRKQAAKAAPKPAKQKTPQRSASKAKAVEVAPSAPRTEEHMSIRKISNGYVVRESWTEGKGASSKYLERETFTKTKPTIKI</sequence>
<dbReference type="EMBL" id="PXYL01000005">
    <property type="protein sequence ID" value="PSJ60756.1"/>
    <property type="molecule type" value="Genomic_DNA"/>
</dbReference>
<proteinExistence type="predicted"/>
<accession>A0A2P7SE12</accession>
<feature type="region of interest" description="Disordered" evidence="1">
    <location>
        <begin position="1"/>
        <end position="41"/>
    </location>
</feature>
<comment type="caution">
    <text evidence="2">The sequence shown here is derived from an EMBL/GenBank/DDBJ whole genome shotgun (WGS) entry which is preliminary data.</text>
</comment>
<protein>
    <submittedName>
        <fullName evidence="2">Uncharacterized protein</fullName>
    </submittedName>
</protein>
<dbReference type="Proteomes" id="UP000240653">
    <property type="component" value="Unassembled WGS sequence"/>
</dbReference>
<evidence type="ECO:0000313" key="3">
    <source>
        <dbReference type="Proteomes" id="UP000240653"/>
    </source>
</evidence>
<organism evidence="2 3">
    <name type="scientific">Pseudaminobacter soli</name>
    <name type="common">ex Li et al. 2025</name>
    <dbReference type="NCBI Taxonomy" id="1295366"/>
    <lineage>
        <taxon>Bacteria</taxon>
        <taxon>Pseudomonadati</taxon>
        <taxon>Pseudomonadota</taxon>
        <taxon>Alphaproteobacteria</taxon>
        <taxon>Hyphomicrobiales</taxon>
        <taxon>Phyllobacteriaceae</taxon>
        <taxon>Pseudaminobacter</taxon>
    </lineage>
</organism>
<feature type="compositionally biased region" description="Low complexity" evidence="1">
    <location>
        <begin position="1"/>
        <end position="22"/>
    </location>
</feature>
<keyword evidence="3" id="KW-1185">Reference proteome</keyword>